<feature type="binding site" evidence="18">
    <location>
        <position position="242"/>
    </location>
    <ligand>
        <name>UDP-N-acetyl-alpha-D-glucosamine</name>
        <dbReference type="ChEBI" id="CHEBI:57705"/>
    </ligand>
</feature>
<feature type="binding site" evidence="18">
    <location>
        <begin position="95"/>
        <end position="96"/>
    </location>
    <ligand>
        <name>UDP-N-acetyl-alpha-D-glucosamine</name>
        <dbReference type="ChEBI" id="CHEBI:57705"/>
    </ligand>
</feature>
<sequence>MDKENSPQTGDEILVTELLSIILAAGEGTRMKSSRPKVLHHVGGLPIVSHVVRAAREAGSTGIALVTGPKHASIRETVSLMDPDVVHFEQAVARGTGHAASMARELFSSASGYVAVVYGDHPLLRGANFQAVIERLDAGLDVAILGFEPVDPTGYGRFITDGERLLAIREHKDASEDERKIGLCNACILAFRAEVFRDLIDKIDTNNAQGEYYLTDLVSLANGAGKKVGYGIAPETDVMGVNDRSQLARAEAVFQVDRREAFMMAGVTLRDPESVWFSWDTEIGRDVTIFPNVVFGAGVKIADHAEIRAFCDIEDAVIGEGATIGPFARIRGGAELGADVHLGNFVEVKKSRIGAGTKAGHLSYLGDADIGQKTNIGAGTITCNYDGVNKDTTVIGDSAFIGSNTSLVAPVSIGDGAYTASGSVITENVPDGAVAFGRARQVNKPDYAPVLRDKALAKKAAKGK</sequence>
<evidence type="ECO:0000256" key="11">
    <source>
        <dbReference type="ARBA" id="ARBA00022984"/>
    </source>
</evidence>
<proteinExistence type="inferred from homology"/>
<keyword evidence="13 18" id="KW-0012">Acyltransferase</keyword>
<evidence type="ECO:0000256" key="12">
    <source>
        <dbReference type="ARBA" id="ARBA00023268"/>
    </source>
</evidence>
<dbReference type="NCBIfam" id="NF010933">
    <property type="entry name" value="PRK14353.1"/>
    <property type="match status" value="1"/>
</dbReference>
<dbReference type="GO" id="GO:0005737">
    <property type="term" value="C:cytoplasm"/>
    <property type="evidence" value="ECO:0007669"/>
    <property type="project" value="UniProtKB-SubCell"/>
</dbReference>
<feature type="region of interest" description="Linker" evidence="18">
    <location>
        <begin position="245"/>
        <end position="265"/>
    </location>
</feature>
<evidence type="ECO:0000313" key="21">
    <source>
        <dbReference type="Proteomes" id="UP000199074"/>
    </source>
</evidence>
<keyword evidence="6 18" id="KW-0548">Nucleotidyltransferase</keyword>
<dbReference type="Proteomes" id="UP000199074">
    <property type="component" value="Unassembled WGS sequence"/>
</dbReference>
<dbReference type="GO" id="GO:0008360">
    <property type="term" value="P:regulation of cell shape"/>
    <property type="evidence" value="ECO:0007669"/>
    <property type="project" value="UniProtKB-KW"/>
</dbReference>
<keyword evidence="10 18" id="KW-0133">Cell shape</keyword>
<comment type="pathway">
    <text evidence="18">Bacterial outer membrane biogenesis; LPS lipid A biosynthesis.</text>
</comment>
<dbReference type="UniPathway" id="UPA00113">
    <property type="reaction ID" value="UER00532"/>
</dbReference>
<feature type="binding site" evidence="18">
    <location>
        <begin position="23"/>
        <end position="26"/>
    </location>
    <ligand>
        <name>UDP-N-acetyl-alpha-D-glucosamine</name>
        <dbReference type="ChEBI" id="CHEBI:57705"/>
    </ligand>
</feature>
<feature type="binding site" evidence="18">
    <location>
        <position position="37"/>
    </location>
    <ligand>
        <name>UDP-N-acetyl-alpha-D-glucosamine</name>
        <dbReference type="ChEBI" id="CHEBI:57705"/>
    </ligand>
</feature>
<dbReference type="STRING" id="429728.SAMN05216456_1258"/>
<dbReference type="CDD" id="cd03353">
    <property type="entry name" value="LbH_GlmU_C"/>
    <property type="match status" value="1"/>
</dbReference>
<dbReference type="GO" id="GO:0071555">
    <property type="term" value="P:cell wall organization"/>
    <property type="evidence" value="ECO:0007669"/>
    <property type="project" value="UniProtKB-KW"/>
</dbReference>
<dbReference type="GO" id="GO:0019134">
    <property type="term" value="F:glucosamine-1-phosphate N-acetyltransferase activity"/>
    <property type="evidence" value="ECO:0007669"/>
    <property type="project" value="UniProtKB-UniRule"/>
</dbReference>
<dbReference type="GO" id="GO:0003977">
    <property type="term" value="F:UDP-N-acetylglucosamine diphosphorylase activity"/>
    <property type="evidence" value="ECO:0007669"/>
    <property type="project" value="UniProtKB-UniRule"/>
</dbReference>
<dbReference type="PANTHER" id="PTHR43584">
    <property type="entry name" value="NUCLEOTIDYL TRANSFERASE"/>
    <property type="match status" value="1"/>
</dbReference>
<feature type="domain" description="MobA-like NTP transferase" evidence="19">
    <location>
        <begin position="21"/>
        <end position="147"/>
    </location>
</feature>
<feature type="binding site" evidence="18">
    <location>
        <position position="438"/>
    </location>
    <ligand>
        <name>acetyl-CoA</name>
        <dbReference type="ChEBI" id="CHEBI:57288"/>
    </ligand>
</feature>
<evidence type="ECO:0000256" key="6">
    <source>
        <dbReference type="ARBA" id="ARBA00022695"/>
    </source>
</evidence>
<evidence type="ECO:0000256" key="4">
    <source>
        <dbReference type="ARBA" id="ARBA00022490"/>
    </source>
</evidence>
<evidence type="ECO:0000256" key="13">
    <source>
        <dbReference type="ARBA" id="ARBA00023315"/>
    </source>
</evidence>
<dbReference type="AlphaFoldDB" id="A0A1I7N937"/>
<dbReference type="SUPFAM" id="SSF51161">
    <property type="entry name" value="Trimeric LpxA-like enzymes"/>
    <property type="match status" value="1"/>
</dbReference>
<feature type="binding site" evidence="18">
    <location>
        <begin position="118"/>
        <end position="120"/>
    </location>
    <ligand>
        <name>UDP-N-acetyl-alpha-D-glucosamine</name>
        <dbReference type="ChEBI" id="CHEBI:57705"/>
    </ligand>
</feature>
<keyword evidence="9 18" id="KW-0460">Magnesium</keyword>
<dbReference type="InterPro" id="IPR025877">
    <property type="entry name" value="MobA-like_NTP_Trfase"/>
</dbReference>
<feature type="region of interest" description="Pyrophosphorylase" evidence="18">
    <location>
        <begin position="1"/>
        <end position="244"/>
    </location>
</feature>
<comment type="catalytic activity">
    <reaction evidence="16 18">
        <text>N-acetyl-alpha-D-glucosamine 1-phosphate + UTP + H(+) = UDP-N-acetyl-alpha-D-glucosamine + diphosphate</text>
        <dbReference type="Rhea" id="RHEA:13509"/>
        <dbReference type="ChEBI" id="CHEBI:15378"/>
        <dbReference type="ChEBI" id="CHEBI:33019"/>
        <dbReference type="ChEBI" id="CHEBI:46398"/>
        <dbReference type="ChEBI" id="CHEBI:57705"/>
        <dbReference type="ChEBI" id="CHEBI:57776"/>
        <dbReference type="EC" id="2.7.7.23"/>
    </reaction>
</comment>
<keyword evidence="5 18" id="KW-0808">Transferase</keyword>
<dbReference type="GO" id="GO:0006048">
    <property type="term" value="P:UDP-N-acetylglucosamine biosynthetic process"/>
    <property type="evidence" value="ECO:0007669"/>
    <property type="project" value="UniProtKB-UniPathway"/>
</dbReference>
<evidence type="ECO:0000256" key="7">
    <source>
        <dbReference type="ARBA" id="ARBA00022723"/>
    </source>
</evidence>
<keyword evidence="12 18" id="KW-0511">Multifunctional enzyme</keyword>
<feature type="binding site" evidence="18">
    <location>
        <position position="90"/>
    </location>
    <ligand>
        <name>UDP-N-acetyl-alpha-D-glucosamine</name>
        <dbReference type="ChEBI" id="CHEBI:57705"/>
    </ligand>
</feature>
<evidence type="ECO:0000256" key="9">
    <source>
        <dbReference type="ARBA" id="ARBA00022842"/>
    </source>
</evidence>
<dbReference type="CDD" id="cd02540">
    <property type="entry name" value="GT2_GlmU_N_bac"/>
    <property type="match status" value="1"/>
</dbReference>
<feature type="binding site" evidence="18">
    <location>
        <position position="421"/>
    </location>
    <ligand>
        <name>acetyl-CoA</name>
        <dbReference type="ChEBI" id="CHEBI:57288"/>
    </ligand>
</feature>
<evidence type="ECO:0000256" key="5">
    <source>
        <dbReference type="ARBA" id="ARBA00022679"/>
    </source>
</evidence>
<comment type="catalytic activity">
    <reaction evidence="15 18">
        <text>alpha-D-glucosamine 1-phosphate + acetyl-CoA = N-acetyl-alpha-D-glucosamine 1-phosphate + CoA + H(+)</text>
        <dbReference type="Rhea" id="RHEA:13725"/>
        <dbReference type="ChEBI" id="CHEBI:15378"/>
        <dbReference type="ChEBI" id="CHEBI:57287"/>
        <dbReference type="ChEBI" id="CHEBI:57288"/>
        <dbReference type="ChEBI" id="CHEBI:57776"/>
        <dbReference type="ChEBI" id="CHEBI:58516"/>
        <dbReference type="EC" id="2.3.1.157"/>
    </reaction>
</comment>
<dbReference type="SUPFAM" id="SSF53448">
    <property type="entry name" value="Nucleotide-diphospho-sugar transferases"/>
    <property type="match status" value="1"/>
</dbReference>
<keyword evidence="11 18" id="KW-0573">Peptidoglycan synthesis</keyword>
<dbReference type="Pfam" id="PF12804">
    <property type="entry name" value="NTP_transf_3"/>
    <property type="match status" value="1"/>
</dbReference>
<accession>A0A1I7N937</accession>
<dbReference type="NCBIfam" id="TIGR01173">
    <property type="entry name" value="glmU"/>
    <property type="match status" value="1"/>
</dbReference>
<dbReference type="Pfam" id="PF00132">
    <property type="entry name" value="Hexapep"/>
    <property type="match status" value="2"/>
</dbReference>
<comment type="subunit">
    <text evidence="18">Homotrimer.</text>
</comment>
<dbReference type="EC" id="2.7.7.23" evidence="18"/>
<reference evidence="20 21" key="1">
    <citation type="submission" date="2016-10" db="EMBL/GenBank/DDBJ databases">
        <authorList>
            <person name="de Groot N.N."/>
        </authorList>
    </citation>
    <scope>NUCLEOTIDE SEQUENCE [LARGE SCALE GENOMIC DNA]</scope>
    <source>
        <strain evidence="20 21">IPL20</strain>
    </source>
</reference>
<comment type="pathway">
    <text evidence="18">Nucleotide-sugar biosynthesis; UDP-N-acetyl-alpha-D-glucosamine biosynthesis; N-acetyl-alpha-D-glucosamine 1-phosphate from alpha-D-glucosamine 6-phosphate (route II): step 2/2.</text>
</comment>
<comment type="function">
    <text evidence="17 18">Catalyzes the last two sequential reactions in the de novo biosynthetic pathway for UDP-N-acetylglucosamine (UDP-GlcNAc). The C-terminal domain catalyzes the transfer of acetyl group from acetyl coenzyme A to glucosamine-1-phosphate (GlcN-1-P) to produce N-acetylglucosamine-1-phosphate (GlcNAc-1-P), which is converted into UDP-GlcNAc by the transfer of uridine 5-monophosphate (from uridine 5-triphosphate), a reaction catalyzed by the N-terminal domain.</text>
</comment>
<keyword evidence="7 18" id="KW-0479">Metal-binding</keyword>
<dbReference type="UniPathway" id="UPA00973"/>
<feature type="binding site" evidence="18">
    <location>
        <position position="170"/>
    </location>
    <ligand>
        <name>UDP-N-acetyl-alpha-D-glucosamine</name>
        <dbReference type="ChEBI" id="CHEBI:57705"/>
    </ligand>
</feature>
<evidence type="ECO:0000256" key="2">
    <source>
        <dbReference type="ARBA" id="ARBA00007707"/>
    </source>
</evidence>
<gene>
    <name evidence="18" type="primary">glmU</name>
    <name evidence="20" type="ORF">SAMN05216456_1258</name>
</gene>
<feature type="binding site" evidence="18">
    <location>
        <position position="331"/>
    </location>
    <ligand>
        <name>UDP-N-acetyl-alpha-D-glucosamine</name>
        <dbReference type="ChEBI" id="CHEBI:57705"/>
    </ligand>
</feature>
<dbReference type="InterPro" id="IPR038009">
    <property type="entry name" value="GlmU_C_LbH"/>
</dbReference>
<feature type="binding site" evidence="18">
    <location>
        <position position="185"/>
    </location>
    <ligand>
        <name>UDP-N-acetyl-alpha-D-glucosamine</name>
        <dbReference type="ChEBI" id="CHEBI:57705"/>
    </ligand>
</feature>
<evidence type="ECO:0000256" key="17">
    <source>
        <dbReference type="ARBA" id="ARBA00049628"/>
    </source>
</evidence>
<organism evidence="20 21">
    <name type="scientific">Devosia crocina</name>
    <dbReference type="NCBI Taxonomy" id="429728"/>
    <lineage>
        <taxon>Bacteria</taxon>
        <taxon>Pseudomonadati</taxon>
        <taxon>Pseudomonadota</taxon>
        <taxon>Alphaproteobacteria</taxon>
        <taxon>Hyphomicrobiales</taxon>
        <taxon>Devosiaceae</taxon>
        <taxon>Devosia</taxon>
    </lineage>
</organism>
<evidence type="ECO:0000256" key="18">
    <source>
        <dbReference type="HAMAP-Rule" id="MF_01631"/>
    </source>
</evidence>
<evidence type="ECO:0000256" key="3">
    <source>
        <dbReference type="ARBA" id="ARBA00007947"/>
    </source>
</evidence>
<evidence type="ECO:0000256" key="1">
    <source>
        <dbReference type="ARBA" id="ARBA00004496"/>
    </source>
</evidence>
<evidence type="ECO:0000259" key="19">
    <source>
        <dbReference type="Pfam" id="PF12804"/>
    </source>
</evidence>
<comment type="similarity">
    <text evidence="2 18">In the C-terminal section; belongs to the transferase hexapeptide repeat family.</text>
</comment>
<dbReference type="Gene3D" id="2.160.10.10">
    <property type="entry name" value="Hexapeptide repeat proteins"/>
    <property type="match status" value="1"/>
</dbReference>
<dbReference type="Gene3D" id="3.90.550.10">
    <property type="entry name" value="Spore Coat Polysaccharide Biosynthesis Protein SpsA, Chain A"/>
    <property type="match status" value="1"/>
</dbReference>
<feature type="region of interest" description="N-acetyltransferase" evidence="18">
    <location>
        <begin position="266"/>
        <end position="464"/>
    </location>
</feature>
<keyword evidence="21" id="KW-1185">Reference proteome</keyword>
<feature type="binding site" evidence="18">
    <location>
        <position position="364"/>
    </location>
    <ligand>
        <name>UDP-N-acetyl-alpha-D-glucosamine</name>
        <dbReference type="ChEBI" id="CHEBI:57705"/>
    </ligand>
</feature>
<feature type="binding site" evidence="18">
    <location>
        <position position="403"/>
    </location>
    <ligand>
        <name>acetyl-CoA</name>
        <dbReference type="ChEBI" id="CHEBI:57288"/>
    </ligand>
</feature>
<comment type="subcellular location">
    <subcellularLocation>
        <location evidence="1 18">Cytoplasm</location>
    </subcellularLocation>
</comment>
<evidence type="ECO:0000256" key="14">
    <source>
        <dbReference type="ARBA" id="ARBA00023316"/>
    </source>
</evidence>
<feature type="binding site" evidence="18">
    <location>
        <position position="242"/>
    </location>
    <ligand>
        <name>Mg(2+)</name>
        <dbReference type="ChEBI" id="CHEBI:18420"/>
    </ligand>
</feature>
<dbReference type="InterPro" id="IPR050065">
    <property type="entry name" value="GlmU-like"/>
</dbReference>
<dbReference type="GO" id="GO:0009252">
    <property type="term" value="P:peptidoglycan biosynthetic process"/>
    <property type="evidence" value="ECO:0007669"/>
    <property type="project" value="UniProtKB-UniRule"/>
</dbReference>
<feature type="binding site" evidence="18">
    <location>
        <position position="120"/>
    </location>
    <ligand>
        <name>Mg(2+)</name>
        <dbReference type="ChEBI" id="CHEBI:18420"/>
    </ligand>
</feature>
<dbReference type="EC" id="2.3.1.157" evidence="18"/>
<feature type="active site" description="Proton acceptor" evidence="18">
    <location>
        <position position="361"/>
    </location>
</feature>
<dbReference type="EMBL" id="FPCK01000001">
    <property type="protein sequence ID" value="SFV31180.1"/>
    <property type="molecule type" value="Genomic_DNA"/>
</dbReference>
<keyword evidence="8 18" id="KW-0677">Repeat</keyword>
<dbReference type="PANTHER" id="PTHR43584:SF3">
    <property type="entry name" value="BIFUNCTIONAL PROTEIN GLMU"/>
    <property type="match status" value="1"/>
</dbReference>
<protein>
    <recommendedName>
        <fullName evidence="18">Bifunctional protein GlmU</fullName>
    </recommendedName>
    <domain>
        <recommendedName>
            <fullName evidence="18">UDP-N-acetylglucosamine pyrophosphorylase</fullName>
            <ecNumber evidence="18">2.7.7.23</ecNumber>
        </recommendedName>
        <alternativeName>
            <fullName evidence="18">N-acetylglucosamine-1-phosphate uridyltransferase</fullName>
        </alternativeName>
    </domain>
    <domain>
        <recommendedName>
            <fullName evidence="18">Glucosamine-1-phosphate N-acetyltransferase</fullName>
            <ecNumber evidence="18">2.3.1.157</ecNumber>
        </recommendedName>
    </domain>
</protein>
<comment type="pathway">
    <text evidence="18">Nucleotide-sugar biosynthesis; UDP-N-acetyl-alpha-D-glucosamine biosynthesis; UDP-N-acetyl-alpha-D-glucosamine from N-acetyl-alpha-D-glucosamine 1-phosphate: step 1/1.</text>
</comment>
<feature type="binding site" evidence="18">
    <location>
        <begin position="384"/>
        <end position="385"/>
    </location>
    <ligand>
        <name>acetyl-CoA</name>
        <dbReference type="ChEBI" id="CHEBI:57288"/>
    </ligand>
</feature>
<feature type="binding site" evidence="18">
    <location>
        <position position="349"/>
    </location>
    <ligand>
        <name>UDP-N-acetyl-alpha-D-glucosamine</name>
        <dbReference type="ChEBI" id="CHEBI:57705"/>
    </ligand>
</feature>
<dbReference type="RefSeq" id="WP_175528484.1">
    <property type="nucleotide sequence ID" value="NZ_FPCK01000001.1"/>
</dbReference>
<evidence type="ECO:0000256" key="15">
    <source>
        <dbReference type="ARBA" id="ARBA00048247"/>
    </source>
</evidence>
<name>A0A1I7N937_9HYPH</name>
<dbReference type="HAMAP" id="MF_01631">
    <property type="entry name" value="GlmU"/>
    <property type="match status" value="1"/>
</dbReference>
<dbReference type="InterPro" id="IPR001451">
    <property type="entry name" value="Hexapep"/>
</dbReference>
<feature type="binding site" evidence="18">
    <location>
        <position position="156"/>
    </location>
    <ligand>
        <name>UDP-N-acetyl-alpha-D-glucosamine</name>
        <dbReference type="ChEBI" id="CHEBI:57705"/>
    </ligand>
</feature>
<evidence type="ECO:0000313" key="20">
    <source>
        <dbReference type="EMBL" id="SFV31180.1"/>
    </source>
</evidence>
<feature type="binding site" evidence="18">
    <location>
        <position position="375"/>
    </location>
    <ligand>
        <name>UDP-N-acetyl-alpha-D-glucosamine</name>
        <dbReference type="ChEBI" id="CHEBI:57705"/>
    </ligand>
</feature>
<evidence type="ECO:0000256" key="16">
    <source>
        <dbReference type="ARBA" id="ARBA00048493"/>
    </source>
</evidence>
<comment type="cofactor">
    <cofactor evidence="18">
        <name>Mg(2+)</name>
        <dbReference type="ChEBI" id="CHEBI:18420"/>
    </cofactor>
    <text evidence="18">Binds 1 Mg(2+) ion per subunit.</text>
</comment>
<dbReference type="InterPro" id="IPR029044">
    <property type="entry name" value="Nucleotide-diphossugar_trans"/>
</dbReference>
<dbReference type="GO" id="GO:0000902">
    <property type="term" value="P:cell morphogenesis"/>
    <property type="evidence" value="ECO:0007669"/>
    <property type="project" value="UniProtKB-UniRule"/>
</dbReference>
<keyword evidence="14 18" id="KW-0961">Cell wall biogenesis/degradation</keyword>
<dbReference type="GO" id="GO:0000287">
    <property type="term" value="F:magnesium ion binding"/>
    <property type="evidence" value="ECO:0007669"/>
    <property type="project" value="UniProtKB-UniRule"/>
</dbReference>
<dbReference type="GO" id="GO:0016020">
    <property type="term" value="C:membrane"/>
    <property type="evidence" value="ECO:0007669"/>
    <property type="project" value="GOC"/>
</dbReference>
<keyword evidence="4 18" id="KW-0963">Cytoplasm</keyword>
<dbReference type="InterPro" id="IPR011004">
    <property type="entry name" value="Trimer_LpxA-like_sf"/>
</dbReference>
<dbReference type="InterPro" id="IPR005882">
    <property type="entry name" value="Bifunctional_GlmU"/>
</dbReference>
<comment type="similarity">
    <text evidence="3 18">In the N-terminal section; belongs to the N-acetylglucosamine-1-phosphate uridyltransferase family.</text>
</comment>
<feature type="binding site" evidence="18">
    <location>
        <position position="378"/>
    </location>
    <ligand>
        <name>acetyl-CoA</name>
        <dbReference type="ChEBI" id="CHEBI:57288"/>
    </ligand>
</feature>
<evidence type="ECO:0000256" key="8">
    <source>
        <dbReference type="ARBA" id="ARBA00022737"/>
    </source>
</evidence>
<dbReference type="GO" id="GO:0009245">
    <property type="term" value="P:lipid A biosynthetic process"/>
    <property type="evidence" value="ECO:0007669"/>
    <property type="project" value="UniProtKB-UniRule"/>
</dbReference>
<evidence type="ECO:0000256" key="10">
    <source>
        <dbReference type="ARBA" id="ARBA00022960"/>
    </source>
</evidence>